<evidence type="ECO:0000313" key="2">
    <source>
        <dbReference type="Proteomes" id="UP000267430"/>
    </source>
</evidence>
<dbReference type="EMBL" id="RYZZ01000007">
    <property type="protein sequence ID" value="RUQ30129.1"/>
    <property type="molecule type" value="Genomic_DNA"/>
</dbReference>
<sequence length="65" mass="6721">MPTLPQEVAILVGLEVISQSSYGEKTAPHTAARLMLVGADPGACAFVLTTDGGLEDDNASCTISW</sequence>
<gene>
    <name evidence="1" type="ORF">ELQ35_07205</name>
</gene>
<dbReference type="RefSeq" id="WP_126864151.1">
    <property type="nucleotide sequence ID" value="NZ_JAUSTX010000001.1"/>
</dbReference>
<proteinExistence type="predicted"/>
<keyword evidence="2" id="KW-1185">Reference proteome</keyword>
<name>A0A433HPB3_9BACI</name>
<dbReference type="Proteomes" id="UP000267430">
    <property type="component" value="Unassembled WGS sequence"/>
</dbReference>
<comment type="caution">
    <text evidence="1">The sequence shown here is derived from an EMBL/GenBank/DDBJ whole genome shotgun (WGS) entry which is preliminary data.</text>
</comment>
<protein>
    <submittedName>
        <fullName evidence="1">Uncharacterized protein</fullName>
    </submittedName>
</protein>
<evidence type="ECO:0000313" key="1">
    <source>
        <dbReference type="EMBL" id="RUQ30129.1"/>
    </source>
</evidence>
<dbReference type="AlphaFoldDB" id="A0A433HPB3"/>
<accession>A0A433HPB3</accession>
<organism evidence="1 2">
    <name type="scientific">Peribacillus cavernae</name>
    <dbReference type="NCBI Taxonomy" id="1674310"/>
    <lineage>
        <taxon>Bacteria</taxon>
        <taxon>Bacillati</taxon>
        <taxon>Bacillota</taxon>
        <taxon>Bacilli</taxon>
        <taxon>Bacillales</taxon>
        <taxon>Bacillaceae</taxon>
        <taxon>Peribacillus</taxon>
    </lineage>
</organism>
<reference evidence="1 2" key="1">
    <citation type="submission" date="2018-12" db="EMBL/GenBank/DDBJ databases">
        <title>Bacillus chawlae sp. nov., Bacillus glennii sp. nov., and Bacillus saganii sp. nov. Isolated from the Vehicle Assembly Building at Kennedy Space Center where the Viking Spacecraft were Assembled.</title>
        <authorList>
            <person name="Seuylemezian A."/>
            <person name="Vaishampayan P."/>
        </authorList>
    </citation>
    <scope>NUCLEOTIDE SEQUENCE [LARGE SCALE GENOMIC DNA]</scope>
    <source>
        <strain evidence="1 2">L5</strain>
    </source>
</reference>